<feature type="compositionally biased region" description="Polar residues" evidence="1">
    <location>
        <begin position="102"/>
        <end position="111"/>
    </location>
</feature>
<keyword evidence="2" id="KW-0812">Transmembrane</keyword>
<dbReference type="AlphaFoldDB" id="A0A9D5B0C6"/>
<keyword evidence="2" id="KW-1133">Transmembrane helix</keyword>
<keyword evidence="4" id="KW-1185">Reference proteome</keyword>
<organism evidence="3 4">
    <name type="scientific">Pisum sativum</name>
    <name type="common">Garden pea</name>
    <name type="synonym">Lathyrus oleraceus</name>
    <dbReference type="NCBI Taxonomy" id="3888"/>
    <lineage>
        <taxon>Eukaryota</taxon>
        <taxon>Viridiplantae</taxon>
        <taxon>Streptophyta</taxon>
        <taxon>Embryophyta</taxon>
        <taxon>Tracheophyta</taxon>
        <taxon>Spermatophyta</taxon>
        <taxon>Magnoliopsida</taxon>
        <taxon>eudicotyledons</taxon>
        <taxon>Gunneridae</taxon>
        <taxon>Pentapetalae</taxon>
        <taxon>rosids</taxon>
        <taxon>fabids</taxon>
        <taxon>Fabales</taxon>
        <taxon>Fabaceae</taxon>
        <taxon>Papilionoideae</taxon>
        <taxon>50 kb inversion clade</taxon>
        <taxon>NPAAA clade</taxon>
        <taxon>Hologalegina</taxon>
        <taxon>IRL clade</taxon>
        <taxon>Fabeae</taxon>
        <taxon>Lathyrus</taxon>
    </lineage>
</organism>
<feature type="transmembrane region" description="Helical" evidence="2">
    <location>
        <begin position="29"/>
        <end position="53"/>
    </location>
</feature>
<name>A0A9D5B0C6_PEA</name>
<feature type="region of interest" description="Disordered" evidence="1">
    <location>
        <begin position="102"/>
        <end position="138"/>
    </location>
</feature>
<accession>A0A9D5B0C6</accession>
<evidence type="ECO:0000256" key="1">
    <source>
        <dbReference type="SAM" id="MobiDB-lite"/>
    </source>
</evidence>
<gene>
    <name evidence="3" type="ORF">KIW84_031238</name>
</gene>
<reference evidence="3 4" key="1">
    <citation type="journal article" date="2022" name="Nat. Genet.">
        <title>Improved pea reference genome and pan-genome highlight genomic features and evolutionary characteristics.</title>
        <authorList>
            <person name="Yang T."/>
            <person name="Liu R."/>
            <person name="Luo Y."/>
            <person name="Hu S."/>
            <person name="Wang D."/>
            <person name="Wang C."/>
            <person name="Pandey M.K."/>
            <person name="Ge S."/>
            <person name="Xu Q."/>
            <person name="Li N."/>
            <person name="Li G."/>
            <person name="Huang Y."/>
            <person name="Saxena R.K."/>
            <person name="Ji Y."/>
            <person name="Li M."/>
            <person name="Yan X."/>
            <person name="He Y."/>
            <person name="Liu Y."/>
            <person name="Wang X."/>
            <person name="Xiang C."/>
            <person name="Varshney R.K."/>
            <person name="Ding H."/>
            <person name="Gao S."/>
            <person name="Zong X."/>
        </authorList>
    </citation>
    <scope>NUCLEOTIDE SEQUENCE [LARGE SCALE GENOMIC DNA]</scope>
    <source>
        <strain evidence="3 4">cv. Zhongwan 6</strain>
    </source>
</reference>
<dbReference type="Gramene" id="Psat03G0123800-T1">
    <property type="protein sequence ID" value="KAI5425360.1"/>
    <property type="gene ID" value="KIW84_031238"/>
</dbReference>
<evidence type="ECO:0000313" key="3">
    <source>
        <dbReference type="EMBL" id="KAI5425360.1"/>
    </source>
</evidence>
<dbReference type="EMBL" id="JAMSHJ010000003">
    <property type="protein sequence ID" value="KAI5425360.1"/>
    <property type="molecule type" value="Genomic_DNA"/>
</dbReference>
<evidence type="ECO:0000256" key="2">
    <source>
        <dbReference type="SAM" id="Phobius"/>
    </source>
</evidence>
<dbReference type="Proteomes" id="UP001058974">
    <property type="component" value="Chromosome 3"/>
</dbReference>
<comment type="caution">
    <text evidence="3">The sequence shown here is derived from an EMBL/GenBank/DDBJ whole genome shotgun (WGS) entry which is preliminary data.</text>
</comment>
<evidence type="ECO:0000313" key="4">
    <source>
        <dbReference type="Proteomes" id="UP001058974"/>
    </source>
</evidence>
<proteinExistence type="predicted"/>
<protein>
    <submittedName>
        <fullName evidence="3">Uncharacterized protein</fullName>
    </submittedName>
</protein>
<sequence>MRRPTTVIGTVTAEPRGVDLVKFRRHAELVVVVAIKWSSVCIFVSFLCFNFFVTMFADVGMVVAAEVVLRLCWQLTEKSAAVWGLGRGEDGWCPSPSYAYTGSNHGEQPQPESGVDCGNDDGRGNGVRTRNLDKGRRSDKVPWCDHYKRGWNTRETCWKVKEKPPNWKKKSGRAF</sequence>
<keyword evidence="2" id="KW-0472">Membrane</keyword>